<sequence>MSRPVLLIEIGAGPLPAVTPVSRPRGSWVPVVYQAPPINPPAGVIPTPVNDGVLLQWEPVAGVDVVYIIDRSATAEGPWLEIDRTTATRYLYSDGTNSVWYFRIRASINGRSGDGSVVRAQLDMTTEKIRQEFLNAAAEAEQLTKQLTDLAGELAGQAQELANLQGLIDAPEWTSDVTWNKGALVKRSGRLYVAEQNVPVGIAITDLAYWNDIGQYATLAEAVGAVSVATNQLNTEVALINGELDQLATALTGVRTTLAGKADASALTALTTRVTNAENALTSTSTAITYLDTTLNGKASASSVQALTTRVTTAENNIIAISQSITSINSVLNGKADANALQALQTTVNQQGNAITAQSTALTSVQARTNANTNMLVNPTWSQGGLGWSIPQGMGVGYEPRFGYYLNNQGVSGGIACSQDCPAPVGMYTYSVEVFRNNAAGTARIELSYLNAQGQPVGGTSVASVPATTGQWQRVVGTAPQAAGMTTIRVRNICEGTNSSVSFRRCKLESGSVATIYTDENSIPTQVSATQSLTARLTTAENGVASYLGIV</sequence>
<evidence type="ECO:0000313" key="3">
    <source>
        <dbReference type="Proteomes" id="UP001214201"/>
    </source>
</evidence>
<dbReference type="Proteomes" id="UP001214201">
    <property type="component" value="Chromosome"/>
</dbReference>
<protein>
    <recommendedName>
        <fullName evidence="4">DUF1983 domain-containing protein</fullName>
    </recommendedName>
</protein>
<evidence type="ECO:0000313" key="2">
    <source>
        <dbReference type="EMBL" id="WDM70732.1"/>
    </source>
</evidence>
<dbReference type="SUPFAM" id="SSF49265">
    <property type="entry name" value="Fibronectin type III"/>
    <property type="match status" value="1"/>
</dbReference>
<evidence type="ECO:0008006" key="4">
    <source>
        <dbReference type="Google" id="ProtNLM"/>
    </source>
</evidence>
<dbReference type="EMBL" id="CP082214">
    <property type="protein sequence ID" value="WDM70732.1"/>
    <property type="molecule type" value="Genomic_DNA"/>
</dbReference>
<evidence type="ECO:0000256" key="1">
    <source>
        <dbReference type="SAM" id="Coils"/>
    </source>
</evidence>
<dbReference type="InterPro" id="IPR036116">
    <property type="entry name" value="FN3_sf"/>
</dbReference>
<dbReference type="Gene3D" id="1.10.287.1490">
    <property type="match status" value="1"/>
</dbReference>
<gene>
    <name evidence="2" type="ORF">K6978_15270</name>
</gene>
<keyword evidence="3" id="KW-1185">Reference proteome</keyword>
<proteinExistence type="predicted"/>
<reference evidence="2 3" key="1">
    <citation type="submission" date="2021-08" db="EMBL/GenBank/DDBJ databases">
        <title>Genome sequences of Xanthomonas cucurbitae isolates from 5 Midwestern US states.</title>
        <authorList>
            <person name="Hind S.R."/>
        </authorList>
    </citation>
    <scope>NUCLEOTIDE SEQUENCE [LARGE SCALE GENOMIC DNA]</scope>
    <source>
        <strain evidence="2 3">OH_261</strain>
    </source>
</reference>
<accession>A0ABY7YA97</accession>
<name>A0ABY7YA97_9XANT</name>
<dbReference type="RefSeq" id="WP_274396462.1">
    <property type="nucleotide sequence ID" value="NZ_CP082213.1"/>
</dbReference>
<feature type="coiled-coil region" evidence="1">
    <location>
        <begin position="126"/>
        <end position="160"/>
    </location>
</feature>
<organism evidence="2 3">
    <name type="scientific">Xanthomonas cucurbitae</name>
    <dbReference type="NCBI Taxonomy" id="56453"/>
    <lineage>
        <taxon>Bacteria</taxon>
        <taxon>Pseudomonadati</taxon>
        <taxon>Pseudomonadota</taxon>
        <taxon>Gammaproteobacteria</taxon>
        <taxon>Lysobacterales</taxon>
        <taxon>Lysobacteraceae</taxon>
        <taxon>Xanthomonas</taxon>
    </lineage>
</organism>
<keyword evidence="1" id="KW-0175">Coiled coil</keyword>